<feature type="transmembrane region" description="Helical" evidence="5">
    <location>
        <begin position="116"/>
        <end position="134"/>
    </location>
</feature>
<dbReference type="PANTHER" id="PTHR21016:SF25">
    <property type="entry name" value="TM2 DOMAIN-CONTAINING PROTEIN DDB_G0277895-RELATED"/>
    <property type="match status" value="1"/>
</dbReference>
<dbReference type="InterPro" id="IPR007829">
    <property type="entry name" value="TM2"/>
</dbReference>
<evidence type="ECO:0000256" key="1">
    <source>
        <dbReference type="ARBA" id="ARBA00004141"/>
    </source>
</evidence>
<name>A0A3M2J2J1_9CELL</name>
<reference evidence="7 8" key="1">
    <citation type="submission" date="2018-10" db="EMBL/GenBank/DDBJ databases">
        <title>Isolation, diversity and antifungal activity of actinobacteria from wheat.</title>
        <authorList>
            <person name="Han C."/>
        </authorList>
    </citation>
    <scope>NUCLEOTIDE SEQUENCE [LARGE SCALE GENOMIC DNA]</scope>
    <source>
        <strain evidence="7 8">NEAU-YY56</strain>
    </source>
</reference>
<protein>
    <submittedName>
        <fullName evidence="7">TM2 domain-containing protein</fullName>
    </submittedName>
</protein>
<keyword evidence="2 5" id="KW-0812">Transmembrane</keyword>
<keyword evidence="8" id="KW-1185">Reference proteome</keyword>
<evidence type="ECO:0000313" key="8">
    <source>
        <dbReference type="Proteomes" id="UP000269289"/>
    </source>
</evidence>
<organism evidence="7 8">
    <name type="scientific">Cellulomonas triticagri</name>
    <dbReference type="NCBI Taxonomy" id="2483352"/>
    <lineage>
        <taxon>Bacteria</taxon>
        <taxon>Bacillati</taxon>
        <taxon>Actinomycetota</taxon>
        <taxon>Actinomycetes</taxon>
        <taxon>Micrococcales</taxon>
        <taxon>Cellulomonadaceae</taxon>
        <taxon>Cellulomonas</taxon>
    </lineage>
</organism>
<feature type="domain" description="TM2" evidence="6">
    <location>
        <begin position="46"/>
        <end position="92"/>
    </location>
</feature>
<evidence type="ECO:0000313" key="7">
    <source>
        <dbReference type="EMBL" id="RMI07034.1"/>
    </source>
</evidence>
<evidence type="ECO:0000256" key="5">
    <source>
        <dbReference type="SAM" id="Phobius"/>
    </source>
</evidence>
<accession>A0A3M2J2J1</accession>
<evidence type="ECO:0000256" key="3">
    <source>
        <dbReference type="ARBA" id="ARBA00022989"/>
    </source>
</evidence>
<dbReference type="GO" id="GO:0016020">
    <property type="term" value="C:membrane"/>
    <property type="evidence" value="ECO:0007669"/>
    <property type="project" value="UniProtKB-SubCell"/>
</dbReference>
<keyword evidence="3 5" id="KW-1133">Transmembrane helix</keyword>
<proteinExistence type="predicted"/>
<dbReference type="RefSeq" id="WP_122150063.1">
    <property type="nucleotide sequence ID" value="NZ_RFFI01000082.1"/>
</dbReference>
<dbReference type="Pfam" id="PF05154">
    <property type="entry name" value="TM2"/>
    <property type="match status" value="1"/>
</dbReference>
<feature type="transmembrane region" description="Helical" evidence="5">
    <location>
        <begin position="48"/>
        <end position="68"/>
    </location>
</feature>
<comment type="caution">
    <text evidence="7">The sequence shown here is derived from an EMBL/GenBank/DDBJ whole genome shotgun (WGS) entry which is preliminary data.</text>
</comment>
<evidence type="ECO:0000256" key="2">
    <source>
        <dbReference type="ARBA" id="ARBA00022692"/>
    </source>
</evidence>
<dbReference type="AlphaFoldDB" id="A0A3M2J2J1"/>
<feature type="transmembrane region" description="Helical" evidence="5">
    <location>
        <begin position="74"/>
        <end position="96"/>
    </location>
</feature>
<sequence>MSDRRDMERAFTRVLENHERDAARRQERARRDAVRAAERAVPGAPRSFLVTWLLALLLGLVGADRFYLGKTRSAVVKLLTVGGIGIWYLVDLLLVLLHQQRDRWGRPLEGSVPPKVAWIVSGVVVGLSIVYGLVADPAGGGRAGGF</sequence>
<keyword evidence="4 5" id="KW-0472">Membrane</keyword>
<dbReference type="Proteomes" id="UP000269289">
    <property type="component" value="Unassembled WGS sequence"/>
</dbReference>
<dbReference type="InterPro" id="IPR050932">
    <property type="entry name" value="TM2D1-3-like"/>
</dbReference>
<comment type="subcellular location">
    <subcellularLocation>
        <location evidence="1">Membrane</location>
        <topology evidence="1">Multi-pass membrane protein</topology>
    </subcellularLocation>
</comment>
<evidence type="ECO:0000256" key="4">
    <source>
        <dbReference type="ARBA" id="ARBA00023136"/>
    </source>
</evidence>
<dbReference type="EMBL" id="RFFI01000082">
    <property type="protein sequence ID" value="RMI07034.1"/>
    <property type="molecule type" value="Genomic_DNA"/>
</dbReference>
<dbReference type="PANTHER" id="PTHR21016">
    <property type="entry name" value="BETA-AMYLOID BINDING PROTEIN-RELATED"/>
    <property type="match status" value="1"/>
</dbReference>
<gene>
    <name evidence="7" type="ORF">EBM89_14150</name>
</gene>
<evidence type="ECO:0000259" key="6">
    <source>
        <dbReference type="Pfam" id="PF05154"/>
    </source>
</evidence>